<evidence type="ECO:0000313" key="1">
    <source>
        <dbReference type="EMBL" id="KAA8500657.1"/>
    </source>
</evidence>
<proteinExistence type="predicted"/>
<comment type="caution">
    <text evidence="1">The sequence shown here is derived from an EMBL/GenBank/DDBJ whole genome shotgun (WGS) entry which is preliminary data.</text>
</comment>
<dbReference type="InterPro" id="IPR025468">
    <property type="entry name" value="TTRAP"/>
</dbReference>
<name>A0A5M9HVK6_9FIRM</name>
<organism evidence="1 2">
    <name type="scientific">Mediterraneibacter catenae</name>
    <dbReference type="NCBI Taxonomy" id="2594882"/>
    <lineage>
        <taxon>Bacteria</taxon>
        <taxon>Bacillati</taxon>
        <taxon>Bacillota</taxon>
        <taxon>Clostridia</taxon>
        <taxon>Lachnospirales</taxon>
        <taxon>Lachnospiraceae</taxon>
        <taxon>Mediterraneibacter</taxon>
    </lineage>
</organism>
<sequence length="81" mass="9371">MNYTVEEINLMCIYHTSDRYILIKEMETALPFVRDGKMRSLMTNTLNKLYGTSDADFDALPLSPTWEGYDDDEEIPLPETS</sequence>
<accession>A0A5M9HVK6</accession>
<protein>
    <submittedName>
        <fullName evidence="1">Uncharacterized protein</fullName>
    </submittedName>
</protein>
<keyword evidence="2" id="KW-1185">Reference proteome</keyword>
<evidence type="ECO:0000313" key="2">
    <source>
        <dbReference type="Proteomes" id="UP000322025"/>
    </source>
</evidence>
<dbReference type="EMBL" id="VMSO01000020">
    <property type="protein sequence ID" value="KAA8500657.1"/>
    <property type="molecule type" value="Genomic_DNA"/>
</dbReference>
<dbReference type="AlphaFoldDB" id="A0A5M9HVK6"/>
<gene>
    <name evidence="1" type="ORF">FNY66_12575</name>
</gene>
<dbReference type="Gene3D" id="1.10.10.1850">
    <property type="entry name" value="Sporulation protein-like"/>
    <property type="match status" value="1"/>
</dbReference>
<dbReference type="Proteomes" id="UP000322025">
    <property type="component" value="Unassembled WGS sequence"/>
</dbReference>
<dbReference type="OrthoDB" id="9812392at2"/>
<dbReference type="Pfam" id="PF14203">
    <property type="entry name" value="TTRAP"/>
    <property type="match status" value="1"/>
</dbReference>
<dbReference type="InterPro" id="IPR041965">
    <property type="entry name" value="TTRAP_sf"/>
</dbReference>
<reference evidence="1" key="1">
    <citation type="submission" date="2019-07" db="EMBL/GenBank/DDBJ databases">
        <authorList>
            <person name="Wongkuna S."/>
            <person name="Scaria J."/>
        </authorList>
    </citation>
    <scope>NUCLEOTIDE SEQUENCE [LARGE SCALE GENOMIC DNA]</scope>
    <source>
        <strain evidence="1">SW178</strain>
    </source>
</reference>